<evidence type="ECO:0000313" key="1">
    <source>
        <dbReference type="EMBL" id="KMS55189.1"/>
    </source>
</evidence>
<dbReference type="AlphaFoldDB" id="A0A0J7XU53"/>
<gene>
    <name evidence="1" type="ORF">V474_19305</name>
</gene>
<dbReference type="SUPFAM" id="SSF63829">
    <property type="entry name" value="Calcium-dependent phosphotriesterase"/>
    <property type="match status" value="1"/>
</dbReference>
<dbReference type="Proteomes" id="UP000052268">
    <property type="component" value="Unassembled WGS sequence"/>
</dbReference>
<accession>A0A0J7XU53</accession>
<dbReference type="OrthoDB" id="30052at2"/>
<comment type="caution">
    <text evidence="1">The sequence shown here is derived from an EMBL/GenBank/DDBJ whole genome shotgun (WGS) entry which is preliminary data.</text>
</comment>
<keyword evidence="2" id="KW-1185">Reference proteome</keyword>
<organism evidence="1 2">
    <name type="scientific">Novosphingobium barchaimii LL02</name>
    <dbReference type="NCBI Taxonomy" id="1114963"/>
    <lineage>
        <taxon>Bacteria</taxon>
        <taxon>Pseudomonadati</taxon>
        <taxon>Pseudomonadota</taxon>
        <taxon>Alphaproteobacteria</taxon>
        <taxon>Sphingomonadales</taxon>
        <taxon>Sphingomonadaceae</taxon>
        <taxon>Novosphingobium</taxon>
    </lineage>
</organism>
<proteinExistence type="predicted"/>
<dbReference type="SUPFAM" id="SSF101898">
    <property type="entry name" value="NHL repeat"/>
    <property type="match status" value="1"/>
</dbReference>
<name>A0A0J7XU53_9SPHN</name>
<evidence type="ECO:0000313" key="2">
    <source>
        <dbReference type="Proteomes" id="UP000052268"/>
    </source>
</evidence>
<dbReference type="RefSeq" id="WP_059151868.1">
    <property type="nucleotide sequence ID" value="NZ_KQ130454.1"/>
</dbReference>
<sequence>MLEAAGRNRNALAATPGEGWALHRMTPASRLNGANGIRTGADGRIYVAQVAGSKVSAVNVDTGLIETISPNGGGIVGPDDLAFDEAGNLYCTEITEGRVSMMTPGGEYRVIHGDMPVANPITYHQGRLIAGELRLGGRIMELDRDGGAPRVIYEGVPMANAFEVGPDGKLYFPAQGANEIWRIGLDGGEPEVVAKDLGVPDSVKFHPDGYIVSTQVYSGQVLKIDPRTGAKSILADIGPGLDNVAFVNGRTFVSHINGSITEIVEAGRTKPLVEKGLQWPLGLAVDEAGHVLVADGGFSYLLRPGEALQLAGMLFSPGFPGWIRDVAASGPDEWIVTTANGDVARWRPAAGESTVLASGYARLMGVAVGPGGDAVFAEFDTGKVFAIEGRAKGGGAGSGNVVELASGLDRPMGVAVAGDGTVFVAESGAGRVVKLVGGRRETVLDGLARPEGIAIAGGTLFVADPGANAVIASDLAGGARETVASGLPIGGAAGAQMAQLGGVGDMCGPMNTFNGIAAAPDGTLYLSADAEGSVLALRRL</sequence>
<dbReference type="Gene3D" id="2.120.10.30">
    <property type="entry name" value="TolB, C-terminal domain"/>
    <property type="match status" value="3"/>
</dbReference>
<dbReference type="InterPro" id="IPR051344">
    <property type="entry name" value="Vgb"/>
</dbReference>
<dbReference type="PANTHER" id="PTHR40274:SF4">
    <property type="entry name" value="BLL1406 PROTEIN"/>
    <property type="match status" value="1"/>
</dbReference>
<reference evidence="1 2" key="1">
    <citation type="journal article" date="2015" name="G3 (Bethesda)">
        <title>Insights into Ongoing Evolution of the Hexachlorocyclohexane Catabolic Pathway from Comparative Genomics of Ten Sphingomonadaceae Strains.</title>
        <authorList>
            <person name="Pearce S.L."/>
            <person name="Oakeshott J.G."/>
            <person name="Pandey G."/>
        </authorList>
    </citation>
    <scope>NUCLEOTIDE SEQUENCE [LARGE SCALE GENOMIC DNA]</scope>
    <source>
        <strain evidence="1 2">LL02</strain>
    </source>
</reference>
<protein>
    <submittedName>
        <fullName evidence="1">Gluconolaconase</fullName>
    </submittedName>
</protein>
<dbReference type="EMBL" id="JACU01000005">
    <property type="protein sequence ID" value="KMS55189.1"/>
    <property type="molecule type" value="Genomic_DNA"/>
</dbReference>
<dbReference type="InterPro" id="IPR011042">
    <property type="entry name" value="6-blade_b-propeller_TolB-like"/>
</dbReference>
<dbReference type="PANTHER" id="PTHR40274">
    <property type="entry name" value="VIRGINIAMYCIN B LYASE"/>
    <property type="match status" value="1"/>
</dbReference>
<dbReference type="PATRIC" id="fig|1114963.3.peg.2698"/>